<protein>
    <recommendedName>
        <fullName evidence="4">DNA primase</fullName>
    </recommendedName>
</protein>
<feature type="region of interest" description="Disordered" evidence="1">
    <location>
        <begin position="1"/>
        <end position="25"/>
    </location>
</feature>
<evidence type="ECO:0000313" key="3">
    <source>
        <dbReference type="Proteomes" id="UP001501570"/>
    </source>
</evidence>
<feature type="compositionally biased region" description="Basic and acidic residues" evidence="1">
    <location>
        <begin position="60"/>
        <end position="73"/>
    </location>
</feature>
<proteinExistence type="predicted"/>
<name>A0ABP9SAH1_9ACTN</name>
<evidence type="ECO:0000256" key="1">
    <source>
        <dbReference type="SAM" id="MobiDB-lite"/>
    </source>
</evidence>
<sequence length="318" mass="35287">MAAQRDAAKQADLEDEREVERPQLWSDVRIDPVEIALPKGVGYTLRAYRPTAEVTPTDVSGREADSFPDRRYATAEQEEEFDFGDAFDDVPEADQPKDELDEDEDGDEPDEDEENDDLDRDDEAEDKLDDEADETDEADEADEEEAEEEPVEEAKGPDEVPVFLGHQGQVLLFQTPEGLVDFIRSDEEHDMSQLDTWSELAGAITAEDVVVLPEDSYELDLVVKNLRGGRDAWDPDLIIQAGELARDLGYALRIDPVISALAPGSPLDDLDEALRATTSGGLGGFLARRKMKKIGIEAAPLGWRTIIGKISSVVDWRD</sequence>
<dbReference type="Proteomes" id="UP001501570">
    <property type="component" value="Unassembled WGS sequence"/>
</dbReference>
<keyword evidence="3" id="KW-1185">Reference proteome</keyword>
<feature type="compositionally biased region" description="Basic and acidic residues" evidence="1">
    <location>
        <begin position="1"/>
        <end position="12"/>
    </location>
</feature>
<comment type="caution">
    <text evidence="2">The sequence shown here is derived from an EMBL/GenBank/DDBJ whole genome shotgun (WGS) entry which is preliminary data.</text>
</comment>
<evidence type="ECO:0008006" key="4">
    <source>
        <dbReference type="Google" id="ProtNLM"/>
    </source>
</evidence>
<evidence type="ECO:0000313" key="2">
    <source>
        <dbReference type="EMBL" id="GAA5193229.1"/>
    </source>
</evidence>
<reference evidence="3" key="1">
    <citation type="journal article" date="2019" name="Int. J. Syst. Evol. Microbiol.">
        <title>The Global Catalogue of Microorganisms (GCM) 10K type strain sequencing project: providing services to taxonomists for standard genome sequencing and annotation.</title>
        <authorList>
            <consortium name="The Broad Institute Genomics Platform"/>
            <consortium name="The Broad Institute Genome Sequencing Center for Infectious Disease"/>
            <person name="Wu L."/>
            <person name="Ma J."/>
        </authorList>
    </citation>
    <scope>NUCLEOTIDE SEQUENCE [LARGE SCALE GENOMIC DNA]</scope>
    <source>
        <strain evidence="3">JCM 18304</strain>
    </source>
</reference>
<feature type="compositionally biased region" description="Acidic residues" evidence="1">
    <location>
        <begin position="99"/>
        <end position="151"/>
    </location>
</feature>
<feature type="compositionally biased region" description="Acidic residues" evidence="1">
    <location>
        <begin position="76"/>
        <end position="92"/>
    </location>
</feature>
<gene>
    <name evidence="2" type="ORF">GCM10023322_54790</name>
</gene>
<dbReference type="EMBL" id="BAABJQ010000018">
    <property type="protein sequence ID" value="GAA5193229.1"/>
    <property type="molecule type" value="Genomic_DNA"/>
</dbReference>
<organism evidence="2 3">
    <name type="scientific">Rugosimonospora acidiphila</name>
    <dbReference type="NCBI Taxonomy" id="556531"/>
    <lineage>
        <taxon>Bacteria</taxon>
        <taxon>Bacillati</taxon>
        <taxon>Actinomycetota</taxon>
        <taxon>Actinomycetes</taxon>
        <taxon>Micromonosporales</taxon>
        <taxon>Micromonosporaceae</taxon>
        <taxon>Rugosimonospora</taxon>
    </lineage>
</organism>
<feature type="region of interest" description="Disordered" evidence="1">
    <location>
        <begin position="54"/>
        <end position="159"/>
    </location>
</feature>
<dbReference type="RefSeq" id="WP_345634315.1">
    <property type="nucleotide sequence ID" value="NZ_BAABJQ010000018.1"/>
</dbReference>
<accession>A0ABP9SAH1</accession>